<dbReference type="Proteomes" id="UP000092634">
    <property type="component" value="Unassembled WGS sequence"/>
</dbReference>
<dbReference type="InterPro" id="IPR001867">
    <property type="entry name" value="OmpR/PhoB-type_DNA-bd"/>
</dbReference>
<keyword evidence="2 7" id="KW-0597">Phosphoprotein</keyword>
<evidence type="ECO:0000259" key="10">
    <source>
        <dbReference type="PROSITE" id="PS51755"/>
    </source>
</evidence>
<evidence type="ECO:0000313" key="12">
    <source>
        <dbReference type="Proteomes" id="UP000092634"/>
    </source>
</evidence>
<dbReference type="InterPro" id="IPR011006">
    <property type="entry name" value="CheY-like_superfamily"/>
</dbReference>
<accession>A0A1E8PN04</accession>
<dbReference type="InterPro" id="IPR006291">
    <property type="entry name" value="CusR-like"/>
</dbReference>
<gene>
    <name evidence="11" type="ORF">BA896_023205</name>
</gene>
<keyword evidence="4" id="KW-0805">Transcription regulation</keyword>
<name>A0A1E8PN04_9BURK</name>
<evidence type="ECO:0000259" key="9">
    <source>
        <dbReference type="PROSITE" id="PS50110"/>
    </source>
</evidence>
<dbReference type="CDD" id="cd00383">
    <property type="entry name" value="trans_reg_C"/>
    <property type="match status" value="1"/>
</dbReference>
<organism evidence="11 12">
    <name type="scientific">Janthinobacterium lividum</name>
    <dbReference type="NCBI Taxonomy" id="29581"/>
    <lineage>
        <taxon>Bacteria</taxon>
        <taxon>Pseudomonadati</taxon>
        <taxon>Pseudomonadota</taxon>
        <taxon>Betaproteobacteria</taxon>
        <taxon>Burkholderiales</taxon>
        <taxon>Oxalobacteraceae</taxon>
        <taxon>Janthinobacterium</taxon>
    </lineage>
</organism>
<feature type="DNA-binding region" description="OmpR/PhoB-type" evidence="8">
    <location>
        <begin position="124"/>
        <end position="222"/>
    </location>
</feature>
<dbReference type="PROSITE" id="PS50110">
    <property type="entry name" value="RESPONSE_REGULATORY"/>
    <property type="match status" value="1"/>
</dbReference>
<evidence type="ECO:0000256" key="1">
    <source>
        <dbReference type="ARBA" id="ARBA00022539"/>
    </source>
</evidence>
<dbReference type="EMBL" id="MAQB02000004">
    <property type="protein sequence ID" value="OFJ47575.1"/>
    <property type="molecule type" value="Genomic_DNA"/>
</dbReference>
<dbReference type="GO" id="GO:0006355">
    <property type="term" value="P:regulation of DNA-templated transcription"/>
    <property type="evidence" value="ECO:0007669"/>
    <property type="project" value="InterPro"/>
</dbReference>
<dbReference type="FunFam" id="3.40.50.2300:FF:000001">
    <property type="entry name" value="DNA-binding response regulator PhoB"/>
    <property type="match status" value="1"/>
</dbReference>
<evidence type="ECO:0000313" key="11">
    <source>
        <dbReference type="EMBL" id="OFJ47575.1"/>
    </source>
</evidence>
<dbReference type="FunFam" id="1.10.10.10:FF:000005">
    <property type="entry name" value="Two-component system response regulator"/>
    <property type="match status" value="1"/>
</dbReference>
<dbReference type="SUPFAM" id="SSF52172">
    <property type="entry name" value="CheY-like"/>
    <property type="match status" value="1"/>
</dbReference>
<keyword evidence="1" id="KW-0104">Cadmium</keyword>
<dbReference type="Gene3D" id="6.10.250.690">
    <property type="match status" value="1"/>
</dbReference>
<dbReference type="InterPro" id="IPR039420">
    <property type="entry name" value="WalR-like"/>
</dbReference>
<protein>
    <submittedName>
        <fullName evidence="11">DNA-binding response regulator</fullName>
    </submittedName>
</protein>
<evidence type="ECO:0000256" key="3">
    <source>
        <dbReference type="ARBA" id="ARBA00023012"/>
    </source>
</evidence>
<evidence type="ECO:0000256" key="7">
    <source>
        <dbReference type="PROSITE-ProRule" id="PRU00169"/>
    </source>
</evidence>
<evidence type="ECO:0000256" key="2">
    <source>
        <dbReference type="ARBA" id="ARBA00022553"/>
    </source>
</evidence>
<dbReference type="Pfam" id="PF00486">
    <property type="entry name" value="Trans_reg_C"/>
    <property type="match status" value="1"/>
</dbReference>
<feature type="modified residue" description="4-aspartylphosphate" evidence="7">
    <location>
        <position position="51"/>
    </location>
</feature>
<dbReference type="GO" id="GO:0005829">
    <property type="term" value="C:cytosol"/>
    <property type="evidence" value="ECO:0007669"/>
    <property type="project" value="TreeGrafter"/>
</dbReference>
<dbReference type="CDD" id="cd19935">
    <property type="entry name" value="REC_OmpR_CusR-like"/>
    <property type="match status" value="1"/>
</dbReference>
<dbReference type="GO" id="GO:0032993">
    <property type="term" value="C:protein-DNA complex"/>
    <property type="evidence" value="ECO:0007669"/>
    <property type="project" value="TreeGrafter"/>
</dbReference>
<dbReference type="GO" id="GO:0000156">
    <property type="term" value="F:phosphorelay response regulator activity"/>
    <property type="evidence" value="ECO:0007669"/>
    <property type="project" value="TreeGrafter"/>
</dbReference>
<evidence type="ECO:0000256" key="5">
    <source>
        <dbReference type="ARBA" id="ARBA00023125"/>
    </source>
</evidence>
<evidence type="ECO:0000256" key="4">
    <source>
        <dbReference type="ARBA" id="ARBA00023015"/>
    </source>
</evidence>
<keyword evidence="5 8" id="KW-0238">DNA-binding</keyword>
<keyword evidence="6" id="KW-0804">Transcription</keyword>
<dbReference type="InterPro" id="IPR001789">
    <property type="entry name" value="Sig_transdc_resp-reg_receiver"/>
</dbReference>
<dbReference type="PANTHER" id="PTHR48111:SF76">
    <property type="entry name" value="TWO-COMPONENT RESPONSE REGULATOR"/>
    <property type="match status" value="1"/>
</dbReference>
<reference evidence="11 12" key="1">
    <citation type="submission" date="2016-10" db="EMBL/GenBank/DDBJ databases">
        <title>Updated version of Genome Assembly of Janthinobacterium lividum ERGS5:01.</title>
        <authorList>
            <person name="Kumar R."/>
            <person name="Acharya V."/>
            <person name="Singh D."/>
        </authorList>
    </citation>
    <scope>NUCLEOTIDE SEQUENCE [LARGE SCALE GENOMIC DNA]</scope>
    <source>
        <strain evidence="11 12">ERGS5:01</strain>
    </source>
</reference>
<feature type="domain" description="OmpR/PhoB-type" evidence="10">
    <location>
        <begin position="124"/>
        <end position="222"/>
    </location>
</feature>
<dbReference type="SMART" id="SM00448">
    <property type="entry name" value="REC"/>
    <property type="match status" value="1"/>
</dbReference>
<dbReference type="Gene3D" id="1.10.10.10">
    <property type="entry name" value="Winged helix-like DNA-binding domain superfamily/Winged helix DNA-binding domain"/>
    <property type="match status" value="1"/>
</dbReference>
<dbReference type="SMART" id="SM00862">
    <property type="entry name" value="Trans_reg_C"/>
    <property type="match status" value="1"/>
</dbReference>
<dbReference type="Pfam" id="PF00072">
    <property type="entry name" value="Response_reg"/>
    <property type="match status" value="1"/>
</dbReference>
<proteinExistence type="predicted"/>
<dbReference type="AlphaFoldDB" id="A0A1E8PN04"/>
<feature type="domain" description="Response regulatory" evidence="9">
    <location>
        <begin position="2"/>
        <end position="116"/>
    </location>
</feature>
<dbReference type="InterPro" id="IPR036388">
    <property type="entry name" value="WH-like_DNA-bd_sf"/>
</dbReference>
<dbReference type="GO" id="GO:0000976">
    <property type="term" value="F:transcription cis-regulatory region binding"/>
    <property type="evidence" value="ECO:0007669"/>
    <property type="project" value="TreeGrafter"/>
</dbReference>
<comment type="caution">
    <text evidence="11">The sequence shown here is derived from an EMBL/GenBank/DDBJ whole genome shotgun (WGS) entry which is preliminary data.</text>
</comment>
<dbReference type="PROSITE" id="PS51755">
    <property type="entry name" value="OMPR_PHOB"/>
    <property type="match status" value="1"/>
</dbReference>
<evidence type="ECO:0000256" key="8">
    <source>
        <dbReference type="PROSITE-ProRule" id="PRU01091"/>
    </source>
</evidence>
<dbReference type="Gene3D" id="3.40.50.2300">
    <property type="match status" value="1"/>
</dbReference>
<dbReference type="NCBIfam" id="TIGR01387">
    <property type="entry name" value="cztR_silR_copR"/>
    <property type="match status" value="1"/>
</dbReference>
<keyword evidence="3" id="KW-0902">Two-component regulatory system</keyword>
<dbReference type="PANTHER" id="PTHR48111">
    <property type="entry name" value="REGULATOR OF RPOS"/>
    <property type="match status" value="1"/>
</dbReference>
<evidence type="ECO:0000256" key="6">
    <source>
        <dbReference type="ARBA" id="ARBA00023163"/>
    </source>
</evidence>
<sequence length="224" mass="25244">MKILIVEDEPKIAAFIKRGFVEEGFAADLAADGPDGLHLALTGVYDLIVLDVMLPRQDGWSVLTQIKEHLPDQPVILLSALDAVSHRVKGLDLGADDYLVKPFAFSELLARVRNALRRAPAQHPDILRLADLNMDLTRHKASRAGKPLDLAPQEYRLLEYLLRHPGEVLTRTRLAEQIWDINFDGDSNVVDVAVRRLRRKVDDPSDRKLIHTLRGVGYVIEERL</sequence>